<evidence type="ECO:0000256" key="1">
    <source>
        <dbReference type="ARBA" id="ARBA00004141"/>
    </source>
</evidence>
<dbReference type="GO" id="GO:0046513">
    <property type="term" value="P:ceramide biosynthetic process"/>
    <property type="evidence" value="ECO:0007669"/>
    <property type="project" value="TreeGrafter"/>
</dbReference>
<name>A0AAD4F5R0_9PEZI</name>
<keyword evidence="8" id="KW-0862">Zinc</keyword>
<evidence type="ECO:0000256" key="3">
    <source>
        <dbReference type="ARBA" id="ARBA00022692"/>
    </source>
</evidence>
<keyword evidence="11" id="KW-1185">Reference proteome</keyword>
<gene>
    <name evidence="10" type="ORF">NEMBOFW57_002165</name>
</gene>
<feature type="transmembrane region" description="Helical" evidence="9">
    <location>
        <begin position="132"/>
        <end position="151"/>
    </location>
</feature>
<comment type="similarity">
    <text evidence="2">Belongs to the alkaline ceramidase family.</text>
</comment>
<keyword evidence="7" id="KW-0106">Calcium</keyword>
<reference evidence="10" key="1">
    <citation type="submission" date="2023-02" db="EMBL/GenBank/DDBJ databases">
        <authorList>
            <person name="Palmer J.M."/>
        </authorList>
    </citation>
    <scope>NUCLEOTIDE SEQUENCE</scope>
    <source>
        <strain evidence="10">FW57</strain>
    </source>
</reference>
<feature type="transmembrane region" description="Helical" evidence="9">
    <location>
        <begin position="74"/>
        <end position="96"/>
    </location>
</feature>
<proteinExistence type="inferred from homology"/>
<keyword evidence="6 9" id="KW-0472">Membrane</keyword>
<keyword evidence="5 9" id="KW-1133">Transmembrane helix</keyword>
<evidence type="ECO:0000256" key="5">
    <source>
        <dbReference type="ARBA" id="ARBA00022989"/>
    </source>
</evidence>
<keyword evidence="7" id="KW-0479">Metal-binding</keyword>
<comment type="cofactor">
    <cofactor evidence="8">
        <name>Zn(2+)</name>
        <dbReference type="ChEBI" id="CHEBI:29105"/>
    </cofactor>
</comment>
<evidence type="ECO:0000256" key="8">
    <source>
        <dbReference type="PIRSR" id="PIRSR608901-2"/>
    </source>
</evidence>
<protein>
    <recommendedName>
        <fullName evidence="12">Alkaline phytoceramidase</fullName>
    </recommendedName>
</protein>
<evidence type="ECO:0000313" key="11">
    <source>
        <dbReference type="Proteomes" id="UP001197093"/>
    </source>
</evidence>
<dbReference type="InterPro" id="IPR008901">
    <property type="entry name" value="ACER"/>
</dbReference>
<keyword evidence="4" id="KW-0378">Hydrolase</keyword>
<evidence type="ECO:0000256" key="4">
    <source>
        <dbReference type="ARBA" id="ARBA00022801"/>
    </source>
</evidence>
<feature type="binding site" evidence="7">
    <location>
        <position position="28"/>
    </location>
    <ligand>
        <name>Ca(2+)</name>
        <dbReference type="ChEBI" id="CHEBI:29108"/>
    </ligand>
</feature>
<dbReference type="GO" id="GO:0046872">
    <property type="term" value="F:metal ion binding"/>
    <property type="evidence" value="ECO:0007669"/>
    <property type="project" value="UniProtKB-KW"/>
</dbReference>
<evidence type="ECO:0000256" key="2">
    <source>
        <dbReference type="ARBA" id="ARBA00009780"/>
    </source>
</evidence>
<sequence length="209" mass="23964">MASASALQIPYRESREGFWGQQTSTLNWCEEHKPPPQDYNITFYCAEAVNTLTNLVFMWLGFKGLRNVFAHRHSSIFILIFLGYMVVGLGSMAFHTTLKYEMQLADELPMIYTVCIMAYATFSYRRTARAKVLIAAGLVGLAGFITVYYLYAKDPVFHQVAYGLLTAGTIFRGFYVMEWDLRPKLSQRNPTECDRYMRQMYQLAVTGGM</sequence>
<feature type="binding site" evidence="8">
    <location>
        <position position="95"/>
    </location>
    <ligand>
        <name>Zn(2+)</name>
        <dbReference type="ChEBI" id="CHEBI:29105"/>
        <note>catalytic</note>
    </ligand>
</feature>
<feature type="binding site" evidence="7">
    <location>
        <position position="47"/>
    </location>
    <ligand>
        <name>Ca(2+)</name>
        <dbReference type="ChEBI" id="CHEBI:29108"/>
    </ligand>
</feature>
<feature type="binding site" evidence="7">
    <location>
        <position position="30"/>
    </location>
    <ligand>
        <name>Ca(2+)</name>
        <dbReference type="ChEBI" id="CHEBI:29108"/>
    </ligand>
</feature>
<comment type="subcellular location">
    <subcellularLocation>
        <location evidence="1">Membrane</location>
        <topology evidence="1">Multi-pass membrane protein</topology>
    </subcellularLocation>
</comment>
<accession>A0AAD4F5R0</accession>
<dbReference type="GO" id="GO:0005789">
    <property type="term" value="C:endoplasmic reticulum membrane"/>
    <property type="evidence" value="ECO:0007669"/>
    <property type="project" value="TreeGrafter"/>
</dbReference>
<dbReference type="GO" id="GO:0016811">
    <property type="term" value="F:hydrolase activity, acting on carbon-nitrogen (but not peptide) bonds, in linear amides"/>
    <property type="evidence" value="ECO:0007669"/>
    <property type="project" value="InterPro"/>
</dbReference>
<comment type="caution">
    <text evidence="10">The sequence shown here is derived from an EMBL/GenBank/DDBJ whole genome shotgun (WGS) entry which is preliminary data.</text>
</comment>
<dbReference type="PANTHER" id="PTHR46187:SF3">
    <property type="entry name" value="ALKALINE CERAMIDASE 3"/>
    <property type="match status" value="1"/>
</dbReference>
<dbReference type="GO" id="GO:0046514">
    <property type="term" value="P:ceramide catabolic process"/>
    <property type="evidence" value="ECO:0007669"/>
    <property type="project" value="TreeGrafter"/>
</dbReference>
<keyword evidence="3 9" id="KW-0812">Transmembrane</keyword>
<evidence type="ECO:0000256" key="9">
    <source>
        <dbReference type="SAM" id="Phobius"/>
    </source>
</evidence>
<dbReference type="Proteomes" id="UP001197093">
    <property type="component" value="Unassembled WGS sequence"/>
</dbReference>
<feature type="transmembrane region" description="Helical" evidence="9">
    <location>
        <begin position="108"/>
        <end position="125"/>
    </location>
</feature>
<evidence type="ECO:0000256" key="7">
    <source>
        <dbReference type="PIRSR" id="PIRSR608901-1"/>
    </source>
</evidence>
<dbReference type="Pfam" id="PF05875">
    <property type="entry name" value="Ceramidase"/>
    <property type="match status" value="1"/>
</dbReference>
<organism evidence="10 11">
    <name type="scientific">Staphylotrichum longicolle</name>
    <dbReference type="NCBI Taxonomy" id="669026"/>
    <lineage>
        <taxon>Eukaryota</taxon>
        <taxon>Fungi</taxon>
        <taxon>Dikarya</taxon>
        <taxon>Ascomycota</taxon>
        <taxon>Pezizomycotina</taxon>
        <taxon>Sordariomycetes</taxon>
        <taxon>Sordariomycetidae</taxon>
        <taxon>Sordariales</taxon>
        <taxon>Chaetomiaceae</taxon>
        <taxon>Staphylotrichum</taxon>
    </lineage>
</organism>
<dbReference type="EMBL" id="JAHCVI010000001">
    <property type="protein sequence ID" value="KAG7292132.1"/>
    <property type="molecule type" value="Genomic_DNA"/>
</dbReference>
<evidence type="ECO:0000313" key="10">
    <source>
        <dbReference type="EMBL" id="KAG7292132.1"/>
    </source>
</evidence>
<evidence type="ECO:0008006" key="12">
    <source>
        <dbReference type="Google" id="ProtNLM"/>
    </source>
</evidence>
<evidence type="ECO:0000256" key="6">
    <source>
        <dbReference type="ARBA" id="ARBA00023136"/>
    </source>
</evidence>
<dbReference type="PANTHER" id="PTHR46187">
    <property type="entry name" value="ALKALINE CERAMIDASE 3"/>
    <property type="match status" value="1"/>
</dbReference>
<dbReference type="AlphaFoldDB" id="A0AAD4F5R0"/>
<feature type="transmembrane region" description="Helical" evidence="9">
    <location>
        <begin position="157"/>
        <end position="175"/>
    </location>
</feature>